<feature type="transmembrane region" description="Helical" evidence="6">
    <location>
        <begin position="272"/>
        <end position="289"/>
    </location>
</feature>
<feature type="transmembrane region" description="Helical" evidence="6">
    <location>
        <begin position="220"/>
        <end position="237"/>
    </location>
</feature>
<feature type="transmembrane region" description="Helical" evidence="6">
    <location>
        <begin position="402"/>
        <end position="428"/>
    </location>
</feature>
<evidence type="ECO:0000256" key="1">
    <source>
        <dbReference type="ARBA" id="ARBA00004141"/>
    </source>
</evidence>
<evidence type="ECO:0000256" key="5">
    <source>
        <dbReference type="ARBA" id="ARBA00023136"/>
    </source>
</evidence>
<dbReference type="GO" id="GO:0022857">
    <property type="term" value="F:transmembrane transporter activity"/>
    <property type="evidence" value="ECO:0007669"/>
    <property type="project" value="UniProtKB-UniRule"/>
</dbReference>
<feature type="transmembrane region" description="Helical" evidence="6">
    <location>
        <begin position="143"/>
        <end position="166"/>
    </location>
</feature>
<evidence type="ECO:0000256" key="3">
    <source>
        <dbReference type="ARBA" id="ARBA00022692"/>
    </source>
</evidence>
<keyword evidence="8" id="KW-1185">Reference proteome</keyword>
<gene>
    <name evidence="7" type="ORF">DVH24_035047</name>
</gene>
<evidence type="ECO:0000313" key="8">
    <source>
        <dbReference type="Proteomes" id="UP000290289"/>
    </source>
</evidence>
<feature type="transmembrane region" description="Helical" evidence="6">
    <location>
        <begin position="54"/>
        <end position="75"/>
    </location>
</feature>
<evidence type="ECO:0000256" key="6">
    <source>
        <dbReference type="RuleBase" id="RU368066"/>
    </source>
</evidence>
<keyword evidence="4 6" id="KW-1133">Transmembrane helix</keyword>
<comment type="similarity">
    <text evidence="2 6">Belongs to the CTL (choline transporter-like) family.</text>
</comment>
<reference evidence="7 8" key="1">
    <citation type="submission" date="2018-10" db="EMBL/GenBank/DDBJ databases">
        <title>A high-quality apple genome assembly.</title>
        <authorList>
            <person name="Hu J."/>
        </authorList>
    </citation>
    <scope>NUCLEOTIDE SEQUENCE [LARGE SCALE GENOMIC DNA]</scope>
    <source>
        <strain evidence="8">cv. HFTH1</strain>
        <tissue evidence="7">Young leaf</tissue>
    </source>
</reference>
<feature type="transmembrane region" description="Helical" evidence="6">
    <location>
        <begin position="186"/>
        <end position="208"/>
    </location>
</feature>
<sequence length="454" mass="50306">MASLETTKNIHIQVQEAELRPSSINLMKTQEPSNFPPETTTAGQFLRRLFKLLFYLHLILITIFVIFLTLYGLIFNTRTHHFRPLEYYPPLLTAIGFSAIFAFIWQWMTSSSPSKAFKAAFWLSPLLTCTVGVLLIDISSPASLAVGVVAIVCAVIQSLYACWVSPRFDYAIRVLSVSTAFPPPKTTILVIQSISVSILYSCLLVSGIGRATATRSSWKALFIALILLSMAWTMQVIKNTLLVTVSRIKYMNLAFGTEIDTREAFRDTIKHLTGSICIGSILVPVLGVVRGSARAVKLTAGDTDEFLFSCANCYSGMASTLVMYGNRWGFVHVGAYNKGFVQASSDTWEMFGNEGLKELINSDLTGSFCFLSGVAAGAICSLVSGTWALIIHRSYATEVSIYAFFIGYFMCRVAMAWPQACVSSYYVAYAEDPRSVRFDLTIPARIEELRRFQA</sequence>
<dbReference type="EMBL" id="RDQH01000338">
    <property type="protein sequence ID" value="RXH81626.1"/>
    <property type="molecule type" value="Genomic_DNA"/>
</dbReference>
<dbReference type="Proteomes" id="UP000290289">
    <property type="component" value="Chromosome 12"/>
</dbReference>
<organism evidence="7 8">
    <name type="scientific">Malus domestica</name>
    <name type="common">Apple</name>
    <name type="synonym">Pyrus malus</name>
    <dbReference type="NCBI Taxonomy" id="3750"/>
    <lineage>
        <taxon>Eukaryota</taxon>
        <taxon>Viridiplantae</taxon>
        <taxon>Streptophyta</taxon>
        <taxon>Embryophyta</taxon>
        <taxon>Tracheophyta</taxon>
        <taxon>Spermatophyta</taxon>
        <taxon>Magnoliopsida</taxon>
        <taxon>eudicotyledons</taxon>
        <taxon>Gunneridae</taxon>
        <taxon>Pentapetalae</taxon>
        <taxon>rosids</taxon>
        <taxon>fabids</taxon>
        <taxon>Rosales</taxon>
        <taxon>Rosaceae</taxon>
        <taxon>Amygdaloideae</taxon>
        <taxon>Maleae</taxon>
        <taxon>Malus</taxon>
    </lineage>
</organism>
<comment type="subcellular location">
    <subcellularLocation>
        <location evidence="6">Cell membrane</location>
        <topology evidence="6">Multi-pass membrane protein</topology>
    </subcellularLocation>
    <subcellularLocation>
        <location evidence="1">Membrane</location>
        <topology evidence="1">Multi-pass membrane protein</topology>
    </subcellularLocation>
</comment>
<dbReference type="GO" id="GO:0005886">
    <property type="term" value="C:plasma membrane"/>
    <property type="evidence" value="ECO:0007669"/>
    <property type="project" value="UniProtKB-SubCell"/>
</dbReference>
<comment type="caution">
    <text evidence="7">The sequence shown here is derived from an EMBL/GenBank/DDBJ whole genome shotgun (WGS) entry which is preliminary data.</text>
</comment>
<evidence type="ECO:0000256" key="2">
    <source>
        <dbReference type="ARBA" id="ARBA00007168"/>
    </source>
</evidence>
<keyword evidence="3 6" id="KW-0812">Transmembrane</keyword>
<accession>A0A498IDX9</accession>
<dbReference type="InterPro" id="IPR007603">
    <property type="entry name" value="Choline_transptr-like"/>
</dbReference>
<comment type="function">
    <text evidence="6">Choline transporter.</text>
</comment>
<dbReference type="PANTHER" id="PTHR12385">
    <property type="entry name" value="CHOLINE TRANSPORTER-LIKE (SLC FAMILY 44)"/>
    <property type="match status" value="1"/>
</dbReference>
<evidence type="ECO:0000313" key="7">
    <source>
        <dbReference type="EMBL" id="RXH81626.1"/>
    </source>
</evidence>
<name>A0A498IDX9_MALDO</name>
<dbReference type="PANTHER" id="PTHR12385:SF84">
    <property type="entry name" value="CHOLINE TRANSPORTER-LIKE PROTEIN"/>
    <property type="match status" value="1"/>
</dbReference>
<feature type="transmembrane region" description="Helical" evidence="6">
    <location>
        <begin position="368"/>
        <end position="390"/>
    </location>
</feature>
<dbReference type="Pfam" id="PF04515">
    <property type="entry name" value="Choline_transpo"/>
    <property type="match status" value="1"/>
</dbReference>
<dbReference type="STRING" id="3750.A0A498IDX9"/>
<feature type="transmembrane region" description="Helical" evidence="6">
    <location>
        <begin position="119"/>
        <end position="136"/>
    </location>
</feature>
<evidence type="ECO:0000256" key="4">
    <source>
        <dbReference type="ARBA" id="ARBA00022989"/>
    </source>
</evidence>
<keyword evidence="5 6" id="KW-0472">Membrane</keyword>
<dbReference type="AlphaFoldDB" id="A0A498IDX9"/>
<proteinExistence type="inferred from homology"/>
<feature type="transmembrane region" description="Helical" evidence="6">
    <location>
        <begin position="87"/>
        <end position="107"/>
    </location>
</feature>
<protein>
    <recommendedName>
        <fullName evidence="6">Choline transporter-like protein</fullName>
    </recommendedName>
</protein>